<dbReference type="Proteomes" id="UP001209535">
    <property type="component" value="Unassembled WGS sequence"/>
</dbReference>
<gene>
    <name evidence="3" type="ORF">OEZ60_05035</name>
</gene>
<keyword evidence="4" id="KW-1185">Reference proteome</keyword>
<reference evidence="3 4" key="1">
    <citation type="submission" date="2022-10" db="EMBL/GenBank/DDBJ databases">
        <title>Defluviimonas sp. nov., isolated from ocean surface sediments.</title>
        <authorList>
            <person name="He W."/>
            <person name="Wang L."/>
            <person name="Zhang D.-F."/>
        </authorList>
    </citation>
    <scope>NUCLEOTIDE SEQUENCE [LARGE SCALE GENOMIC DNA]</scope>
    <source>
        <strain evidence="3 4">WL0024</strain>
    </source>
</reference>
<evidence type="ECO:0000256" key="2">
    <source>
        <dbReference type="SAM" id="SignalP"/>
    </source>
</evidence>
<protein>
    <submittedName>
        <fullName evidence="3">TIGR02186 family protein</fullName>
    </submittedName>
</protein>
<evidence type="ECO:0000256" key="1">
    <source>
        <dbReference type="SAM" id="Phobius"/>
    </source>
</evidence>
<dbReference type="InterPro" id="IPR019088">
    <property type="entry name" value="CHP02186-rel_TM"/>
</dbReference>
<name>A0ABT2X0A5_9RHOB</name>
<keyword evidence="1" id="KW-0812">Transmembrane</keyword>
<feature type="chain" id="PRO_5045721109" evidence="2">
    <location>
        <begin position="22"/>
        <end position="257"/>
    </location>
</feature>
<keyword evidence="2" id="KW-0732">Signal</keyword>
<organism evidence="3 4">
    <name type="scientific">Albidovulum salinarum</name>
    <dbReference type="NCBI Taxonomy" id="2984153"/>
    <lineage>
        <taxon>Bacteria</taxon>
        <taxon>Pseudomonadati</taxon>
        <taxon>Pseudomonadota</taxon>
        <taxon>Alphaproteobacteria</taxon>
        <taxon>Rhodobacterales</taxon>
        <taxon>Paracoccaceae</taxon>
        <taxon>Albidovulum</taxon>
    </lineage>
</organism>
<evidence type="ECO:0000313" key="4">
    <source>
        <dbReference type="Proteomes" id="UP001209535"/>
    </source>
</evidence>
<dbReference type="Pfam" id="PF09608">
    <property type="entry name" value="Alph_Pro_TM"/>
    <property type="match status" value="1"/>
</dbReference>
<feature type="signal peptide" evidence="2">
    <location>
        <begin position="1"/>
        <end position="21"/>
    </location>
</feature>
<comment type="caution">
    <text evidence="3">The sequence shown here is derived from an EMBL/GenBank/DDBJ whole genome shotgun (WGS) entry which is preliminary data.</text>
</comment>
<sequence>MIARFALLAALLAAFLRPAAAAEEQIVADLSQRQVPITADFDGSELILFGAVKRETPISITEPLSVIITVAGPSRPIVVRRKERVAGIWVNTDAVEVDLAPSFYAVATSRPFNQILSATEDLRYKISIPQAIRSVGAPMTIQDAPSFTEALIRIRANRGDYQFRPNTIAFFDQTLFKTSVTLPANLTEGTYKVTLYLTRNKQVVTSYTTNLAVQKVGMERWLYNLAHQQPLIYGILSIVIAIAAGWIASAVFRYFKG</sequence>
<proteinExistence type="predicted"/>
<dbReference type="EMBL" id="JAOVQO010000004">
    <property type="protein sequence ID" value="MCU9847363.1"/>
    <property type="molecule type" value="Genomic_DNA"/>
</dbReference>
<dbReference type="RefSeq" id="WP_263333851.1">
    <property type="nucleotide sequence ID" value="NZ_JAOVQO010000004.1"/>
</dbReference>
<evidence type="ECO:0000313" key="3">
    <source>
        <dbReference type="EMBL" id="MCU9847363.1"/>
    </source>
</evidence>
<accession>A0ABT2X0A5</accession>
<keyword evidence="1" id="KW-1133">Transmembrane helix</keyword>
<feature type="transmembrane region" description="Helical" evidence="1">
    <location>
        <begin position="231"/>
        <end position="255"/>
    </location>
</feature>
<keyword evidence="1" id="KW-0472">Membrane</keyword>